<evidence type="ECO:0000256" key="10">
    <source>
        <dbReference type="ARBA" id="ARBA00022848"/>
    </source>
</evidence>
<dbReference type="SMART" id="SM00516">
    <property type="entry name" value="SEC14"/>
    <property type="match status" value="1"/>
</dbReference>
<keyword evidence="5 16" id="KW-0813">Transport</keyword>
<dbReference type="GO" id="GO:0017157">
    <property type="term" value="P:regulation of exocytosis"/>
    <property type="evidence" value="ECO:0007669"/>
    <property type="project" value="TreeGrafter"/>
</dbReference>
<evidence type="ECO:0000256" key="16">
    <source>
        <dbReference type="RuleBase" id="RU367059"/>
    </source>
</evidence>
<dbReference type="SUPFAM" id="SSF52087">
    <property type="entry name" value="CRAL/TRIO domain"/>
    <property type="match status" value="1"/>
</dbReference>
<evidence type="ECO:0000256" key="14">
    <source>
        <dbReference type="ARBA" id="ARBA00024146"/>
    </source>
</evidence>
<dbReference type="GO" id="GO:0046872">
    <property type="term" value="F:metal ion binding"/>
    <property type="evidence" value="ECO:0007669"/>
    <property type="project" value="UniProtKB-KW"/>
</dbReference>
<reference evidence="19" key="1">
    <citation type="journal article" date="2020" name="Stud. Mycol.">
        <title>101 Dothideomycetes genomes: a test case for predicting lifestyles and emergence of pathogens.</title>
        <authorList>
            <person name="Haridas S."/>
            <person name="Albert R."/>
            <person name="Binder M."/>
            <person name="Bloem J."/>
            <person name="Labutti K."/>
            <person name="Salamov A."/>
            <person name="Andreopoulos B."/>
            <person name="Baker S."/>
            <person name="Barry K."/>
            <person name="Bills G."/>
            <person name="Bluhm B."/>
            <person name="Cannon C."/>
            <person name="Castanera R."/>
            <person name="Culley D."/>
            <person name="Daum C."/>
            <person name="Ezra D."/>
            <person name="Gonzalez J."/>
            <person name="Henrissat B."/>
            <person name="Kuo A."/>
            <person name="Liang C."/>
            <person name="Lipzen A."/>
            <person name="Lutzoni F."/>
            <person name="Magnuson J."/>
            <person name="Mondo S."/>
            <person name="Nolan M."/>
            <person name="Ohm R."/>
            <person name="Pangilinan J."/>
            <person name="Park H.-J."/>
            <person name="Ramirez L."/>
            <person name="Alfaro M."/>
            <person name="Sun H."/>
            <person name="Tritt A."/>
            <person name="Yoshinaga Y."/>
            <person name="Zwiers L.-H."/>
            <person name="Turgeon B."/>
            <person name="Goodwin S."/>
            <person name="Spatafora J."/>
            <person name="Crous P."/>
            <person name="Grigoriev I."/>
        </authorList>
    </citation>
    <scope>NUCLEOTIDE SEQUENCE</scope>
    <source>
        <strain evidence="19">CBS 122681</strain>
    </source>
</reference>
<evidence type="ECO:0000256" key="2">
    <source>
        <dbReference type="ARBA" id="ARBA00004406"/>
    </source>
</evidence>
<dbReference type="SUPFAM" id="SSF46938">
    <property type="entry name" value="CRAL/TRIO N-terminal domain"/>
    <property type="match status" value="1"/>
</dbReference>
<dbReference type="InterPro" id="IPR011074">
    <property type="entry name" value="CRAL/TRIO_N_dom"/>
</dbReference>
<evidence type="ECO:0000259" key="18">
    <source>
        <dbReference type="PROSITE" id="PS50191"/>
    </source>
</evidence>
<comment type="function">
    <text evidence="15">Non-classical phosphatidylinositol (PtdIns) transfer protein (PITP), which exhibits PtdIns-binding/transfer activity in the absence of detectable PtdCho-binding/transfer activity. Regulates PtdIns(4,5)P2 homeostasis at the plasma membrane. Heme-binding protein that may play a role in organic oxidant-induced stress responses.</text>
</comment>
<feature type="compositionally biased region" description="Low complexity" evidence="17">
    <location>
        <begin position="28"/>
        <end position="40"/>
    </location>
</feature>
<evidence type="ECO:0000313" key="19">
    <source>
        <dbReference type="EMBL" id="KAF2660450.1"/>
    </source>
</evidence>
<keyword evidence="8" id="KW-0479">Metal-binding</keyword>
<dbReference type="GO" id="GO:0005829">
    <property type="term" value="C:cytosol"/>
    <property type="evidence" value="ECO:0007669"/>
    <property type="project" value="TreeGrafter"/>
</dbReference>
<dbReference type="PANTHER" id="PTHR47669:SF1">
    <property type="entry name" value="PHOSPHATIDYLINOSITOL TRANSFER PROTEIN SFH5"/>
    <property type="match status" value="1"/>
</dbReference>
<evidence type="ECO:0000256" key="9">
    <source>
        <dbReference type="ARBA" id="ARBA00022824"/>
    </source>
</evidence>
<dbReference type="PANTHER" id="PTHR47669">
    <property type="entry name" value="PHOSPHATIDYLINOSITOL TRANSFER PROTEIN SFH5"/>
    <property type="match status" value="1"/>
</dbReference>
<dbReference type="Pfam" id="PF03765">
    <property type="entry name" value="CRAL_TRIO_N"/>
    <property type="match status" value="1"/>
</dbReference>
<dbReference type="GO" id="GO:0005886">
    <property type="term" value="C:plasma membrane"/>
    <property type="evidence" value="ECO:0007669"/>
    <property type="project" value="TreeGrafter"/>
</dbReference>
<keyword evidence="10 16" id="KW-0492">Microsome</keyword>
<dbReference type="InterPro" id="IPR042938">
    <property type="entry name" value="Sfh5"/>
</dbReference>
<evidence type="ECO:0000256" key="8">
    <source>
        <dbReference type="ARBA" id="ARBA00022723"/>
    </source>
</evidence>
<evidence type="ECO:0000256" key="3">
    <source>
        <dbReference type="ARBA" id="ARBA00006667"/>
    </source>
</evidence>
<name>A0A6A6TKQ7_9PLEO</name>
<evidence type="ECO:0000256" key="12">
    <source>
        <dbReference type="ARBA" id="ARBA00023055"/>
    </source>
</evidence>
<dbReference type="PROSITE" id="PS50191">
    <property type="entry name" value="CRAL_TRIO"/>
    <property type="match status" value="1"/>
</dbReference>
<dbReference type="GO" id="GO:0032541">
    <property type="term" value="C:cortical endoplasmic reticulum"/>
    <property type="evidence" value="ECO:0007669"/>
    <property type="project" value="TreeGrafter"/>
</dbReference>
<evidence type="ECO:0000256" key="11">
    <source>
        <dbReference type="ARBA" id="ARBA00023004"/>
    </source>
</evidence>
<gene>
    <name evidence="19" type="ORF">K491DRAFT_765450</name>
</gene>
<dbReference type="Gene3D" id="3.40.525.10">
    <property type="entry name" value="CRAL-TRIO lipid binding domain"/>
    <property type="match status" value="1"/>
</dbReference>
<keyword evidence="6 16" id="KW-0963">Cytoplasm</keyword>
<dbReference type="CDD" id="cd00170">
    <property type="entry name" value="SEC14"/>
    <property type="match status" value="1"/>
</dbReference>
<dbReference type="InterPro" id="IPR036865">
    <property type="entry name" value="CRAL-TRIO_dom_sf"/>
</dbReference>
<dbReference type="InterPro" id="IPR036273">
    <property type="entry name" value="CRAL/TRIO_N_dom_sf"/>
</dbReference>
<evidence type="ECO:0000256" key="17">
    <source>
        <dbReference type="SAM" id="MobiDB-lite"/>
    </source>
</evidence>
<keyword evidence="12 16" id="KW-0445">Lipid transport</keyword>
<feature type="domain" description="CRAL-TRIO" evidence="18">
    <location>
        <begin position="239"/>
        <end position="372"/>
    </location>
</feature>
<feature type="compositionally biased region" description="Basic and acidic residues" evidence="17">
    <location>
        <begin position="1"/>
        <end position="10"/>
    </location>
</feature>
<dbReference type="Proteomes" id="UP000799324">
    <property type="component" value="Unassembled WGS sequence"/>
</dbReference>
<evidence type="ECO:0000256" key="7">
    <source>
        <dbReference type="ARBA" id="ARBA00022617"/>
    </source>
</evidence>
<dbReference type="InterPro" id="IPR001251">
    <property type="entry name" value="CRAL-TRIO_dom"/>
</dbReference>
<organism evidence="19 20">
    <name type="scientific">Lophiostoma macrostomum CBS 122681</name>
    <dbReference type="NCBI Taxonomy" id="1314788"/>
    <lineage>
        <taxon>Eukaryota</taxon>
        <taxon>Fungi</taxon>
        <taxon>Dikarya</taxon>
        <taxon>Ascomycota</taxon>
        <taxon>Pezizomycotina</taxon>
        <taxon>Dothideomycetes</taxon>
        <taxon>Pleosporomycetidae</taxon>
        <taxon>Pleosporales</taxon>
        <taxon>Lophiostomataceae</taxon>
        <taxon>Lophiostoma</taxon>
    </lineage>
</organism>
<evidence type="ECO:0000256" key="6">
    <source>
        <dbReference type="ARBA" id="ARBA00022490"/>
    </source>
</evidence>
<evidence type="ECO:0000313" key="20">
    <source>
        <dbReference type="Proteomes" id="UP000799324"/>
    </source>
</evidence>
<evidence type="ECO:0000256" key="4">
    <source>
        <dbReference type="ARBA" id="ARBA00018320"/>
    </source>
</evidence>
<feature type="region of interest" description="Disordered" evidence="17">
    <location>
        <begin position="1"/>
        <end position="86"/>
    </location>
</feature>
<evidence type="ECO:0000256" key="13">
    <source>
        <dbReference type="ARBA" id="ARBA00023136"/>
    </source>
</evidence>
<comment type="subcellular location">
    <subcellularLocation>
        <location evidence="16">Cytoplasm</location>
    </subcellularLocation>
    <subcellularLocation>
        <location evidence="2 16">Endoplasmic reticulum membrane</location>
        <topology evidence="2 16">Peripheral membrane protein</topology>
    </subcellularLocation>
    <subcellularLocation>
        <location evidence="16">Microsome membrane</location>
        <topology evidence="16">Peripheral membrane protein</topology>
    </subcellularLocation>
</comment>
<comment type="similarity">
    <text evidence="3 16">Belongs to the SFH5 family.</text>
</comment>
<dbReference type="GO" id="GO:0043001">
    <property type="term" value="P:Golgi to plasma membrane protein transport"/>
    <property type="evidence" value="ECO:0007669"/>
    <property type="project" value="TreeGrafter"/>
</dbReference>
<keyword evidence="11" id="KW-0408">Iron</keyword>
<evidence type="ECO:0000256" key="15">
    <source>
        <dbReference type="ARBA" id="ARBA00024180"/>
    </source>
</evidence>
<comment type="cofactor">
    <cofactor evidence="1">
        <name>heme b</name>
        <dbReference type="ChEBI" id="CHEBI:60344"/>
    </cofactor>
</comment>
<evidence type="ECO:0000256" key="5">
    <source>
        <dbReference type="ARBA" id="ARBA00022448"/>
    </source>
</evidence>
<keyword evidence="7" id="KW-0349">Heme</keyword>
<comment type="catalytic activity">
    <reaction evidence="14">
        <text>a 1,2-diacyl-sn-glycero-3-phospho-(1D-myo-inositol)(in) = a 1,2-diacyl-sn-glycero-3-phospho-(1D-myo-inositol)(out)</text>
        <dbReference type="Rhea" id="RHEA:38691"/>
        <dbReference type="ChEBI" id="CHEBI:57880"/>
    </reaction>
    <physiologicalReaction direction="left-to-right" evidence="14">
        <dbReference type="Rhea" id="RHEA:38692"/>
    </physiologicalReaction>
</comment>
<dbReference type="GO" id="GO:0008526">
    <property type="term" value="F:phosphatidylinositol transfer activity"/>
    <property type="evidence" value="ECO:0007669"/>
    <property type="project" value="UniProtKB-UniRule"/>
</dbReference>
<evidence type="ECO:0000256" key="1">
    <source>
        <dbReference type="ARBA" id="ARBA00001970"/>
    </source>
</evidence>
<keyword evidence="13 16" id="KW-0472">Membrane</keyword>
<sequence length="387" mass="42303">MVSKAEEAAAERAAAAAEEEEAPPPPYVEAGPSEAAPAPATDSKTSPAADENKVDGPSASGIQQDLESAAATSSAQKQTEGPSAETITKDLEKAAISTGPKDESGLSWPETAADHPLTKFYESFEELVKEAGSDEVYGINLSKSAPFHTKLILQKFLRANSNDLAKAKEQLLETLKWRKEFKPAEAAAASYEKSRFDGLGYILVLEDVPESANKKDVVTFNIYGAVKDNQKTFGDLDGFLRWRVGLMERSVQHLDLKNATKPIPNFGEGPDPYQGYQIHDYLRVSFLRMDPHIKAASKKTIDTLQRYYPETLSRKFFVNVPVVMGWLYAAMKLLVAKETMKKFTVLSYGNQLGPELGKGAPKEYGGEQAELKDIGEGMTLEDGKAKE</sequence>
<proteinExistence type="inferred from homology"/>
<dbReference type="GO" id="GO:0005789">
    <property type="term" value="C:endoplasmic reticulum membrane"/>
    <property type="evidence" value="ECO:0007669"/>
    <property type="project" value="UniProtKB-SubCell"/>
</dbReference>
<dbReference type="AlphaFoldDB" id="A0A6A6TKQ7"/>
<dbReference type="Pfam" id="PF00650">
    <property type="entry name" value="CRAL_TRIO"/>
    <property type="match status" value="1"/>
</dbReference>
<keyword evidence="9 16" id="KW-0256">Endoplasmic reticulum</keyword>
<dbReference type="OrthoDB" id="75724at2759"/>
<dbReference type="EMBL" id="MU004299">
    <property type="protein sequence ID" value="KAF2660450.1"/>
    <property type="molecule type" value="Genomic_DNA"/>
</dbReference>
<keyword evidence="20" id="KW-1185">Reference proteome</keyword>
<protein>
    <recommendedName>
        <fullName evidence="4 16">Phosphatidylinositol transfer protein SFH5</fullName>
        <shortName evidence="16">PITP SFH5</shortName>
    </recommendedName>
</protein>
<accession>A0A6A6TKQ7</accession>